<gene>
    <name evidence="1" type="ORF">QQ91_004195</name>
</gene>
<dbReference type="InterPro" id="IPR046649">
    <property type="entry name" value="DUF6761"/>
</dbReference>
<dbReference type="EMBL" id="JTHE02000003">
    <property type="protein sequence ID" value="NEV66314.1"/>
    <property type="molecule type" value="Genomic_DNA"/>
</dbReference>
<accession>A0A0C1Y0L9</accession>
<evidence type="ECO:0000313" key="1">
    <source>
        <dbReference type="EMBL" id="NEV66314.1"/>
    </source>
</evidence>
<proteinExistence type="predicted"/>
<protein>
    <submittedName>
        <fullName evidence="1">Uncharacterized protein</fullName>
    </submittedName>
</protein>
<name>A0A0C1Y0L9_9CYAN</name>
<reference evidence="1" key="3">
    <citation type="submission" date="2020-02" db="EMBL/GenBank/DDBJ databases">
        <authorList>
            <person name="Sarangi A.N."/>
            <person name="Ghosh S."/>
            <person name="Mukherjee M."/>
            <person name="Tripathy S."/>
        </authorList>
    </citation>
    <scope>NUCLEOTIDE SEQUENCE</scope>
    <source>
        <strain evidence="1">BDU141951</strain>
    </source>
</reference>
<organism evidence="1">
    <name type="scientific">Lyngbya confervoides BDU141951</name>
    <dbReference type="NCBI Taxonomy" id="1574623"/>
    <lineage>
        <taxon>Bacteria</taxon>
        <taxon>Bacillati</taxon>
        <taxon>Cyanobacteriota</taxon>
        <taxon>Cyanophyceae</taxon>
        <taxon>Oscillatoriophycideae</taxon>
        <taxon>Oscillatoriales</taxon>
        <taxon>Microcoleaceae</taxon>
        <taxon>Lyngbya</taxon>
    </lineage>
</organism>
<reference evidence="1" key="2">
    <citation type="journal article" date="2015" name="Genome Announc.">
        <title>Draft Genome Sequence of Filamentous Marine Cyanobacterium Lyngbya confervoides Strain BDU141951.</title>
        <authorList>
            <person name="Chandrababunaidu M.M."/>
            <person name="Sen D."/>
            <person name="Tripathy S."/>
        </authorList>
    </citation>
    <scope>NUCLEOTIDE SEQUENCE</scope>
    <source>
        <strain evidence="1">BDU141951</strain>
    </source>
</reference>
<reference evidence="1" key="1">
    <citation type="submission" date="2014-11" db="EMBL/GenBank/DDBJ databases">
        <authorList>
            <person name="Malar M.C."/>
            <person name="Sen D."/>
            <person name="Tripathy S."/>
        </authorList>
    </citation>
    <scope>NUCLEOTIDE SEQUENCE</scope>
    <source>
        <strain evidence="1">BDU141951</strain>
    </source>
</reference>
<dbReference type="Pfam" id="PF20547">
    <property type="entry name" value="DUF6761"/>
    <property type="match status" value="1"/>
</dbReference>
<dbReference type="AlphaFoldDB" id="A0A0C1Y0L9"/>
<sequence length="82" mass="10066">MLQDAKSVRYYQRITDALVDHWNRGYRTDELRLFFEGYISALRHADALEPYLIHRLEDEVMRFLLDPSNFYEPETELDRDYY</sequence>
<comment type="caution">
    <text evidence="1">The sequence shown here is derived from an EMBL/GenBank/DDBJ whole genome shotgun (WGS) entry which is preliminary data.</text>
</comment>